<proteinExistence type="inferred from homology"/>
<evidence type="ECO:0000259" key="7">
    <source>
        <dbReference type="PROSITE" id="PS50059"/>
    </source>
</evidence>
<protein>
    <recommendedName>
        <fullName evidence="6">Peptidyl-prolyl cis-trans isomerase</fullName>
        <ecNumber evidence="6">5.2.1.8</ecNumber>
    </recommendedName>
</protein>
<comment type="catalytic activity">
    <reaction evidence="1 5 6">
        <text>[protein]-peptidylproline (omega=180) = [protein]-peptidylproline (omega=0)</text>
        <dbReference type="Rhea" id="RHEA:16237"/>
        <dbReference type="Rhea" id="RHEA-COMP:10747"/>
        <dbReference type="Rhea" id="RHEA-COMP:10748"/>
        <dbReference type="ChEBI" id="CHEBI:83833"/>
        <dbReference type="ChEBI" id="CHEBI:83834"/>
        <dbReference type="EC" id="5.2.1.8"/>
    </reaction>
</comment>
<dbReference type="PANTHER" id="PTHR43811:SF19">
    <property type="entry name" value="39 KDA FK506-BINDING NUCLEAR PROTEIN"/>
    <property type="match status" value="1"/>
</dbReference>
<dbReference type="InterPro" id="IPR000774">
    <property type="entry name" value="PPIase_FKBP_N"/>
</dbReference>
<dbReference type="Pfam" id="PF00254">
    <property type="entry name" value="FKBP_C"/>
    <property type="match status" value="1"/>
</dbReference>
<dbReference type="GO" id="GO:0003755">
    <property type="term" value="F:peptidyl-prolyl cis-trans isomerase activity"/>
    <property type="evidence" value="ECO:0007669"/>
    <property type="project" value="UniProtKB-UniRule"/>
</dbReference>
<evidence type="ECO:0000256" key="3">
    <source>
        <dbReference type="ARBA" id="ARBA00023110"/>
    </source>
</evidence>
<comment type="similarity">
    <text evidence="2 6">Belongs to the FKBP-type PPIase family.</text>
</comment>
<keyword evidence="4 5" id="KW-0413">Isomerase</keyword>
<evidence type="ECO:0000256" key="2">
    <source>
        <dbReference type="ARBA" id="ARBA00006577"/>
    </source>
</evidence>
<keyword evidence="9" id="KW-1185">Reference proteome</keyword>
<comment type="caution">
    <text evidence="8">The sequence shown here is derived from an EMBL/GenBank/DDBJ whole genome shotgun (WGS) entry which is preliminary data.</text>
</comment>
<accession>A0A5C6E794</accession>
<sequence>MNRTITLLFGGFALVTSTFMTGTVMGQDATESKYKTDAEEIGYFLGVSIGQQMGAQGFQTEDIDLQALIAGAKDGIAANEPAMSDEQLKGVQEKIEALLTKRQLEMMQQNKEKGEKWLEENAKKEGVEKLAGGLQYKVLVEGDGPSPSASDTVKVHYTGKLTDGTTFDSSVARGQPAQFRVDGVIKGWTMALQKMKVGSKWMLYIPSELAYGERGSQGAIGPNEVLTFEVELLGIE</sequence>
<evidence type="ECO:0000256" key="1">
    <source>
        <dbReference type="ARBA" id="ARBA00000971"/>
    </source>
</evidence>
<dbReference type="EMBL" id="SJPY01000001">
    <property type="protein sequence ID" value="TWU45513.1"/>
    <property type="molecule type" value="Genomic_DNA"/>
</dbReference>
<dbReference type="FunFam" id="3.10.50.40:FF:000006">
    <property type="entry name" value="Peptidyl-prolyl cis-trans isomerase"/>
    <property type="match status" value="1"/>
</dbReference>
<evidence type="ECO:0000313" key="9">
    <source>
        <dbReference type="Proteomes" id="UP000315471"/>
    </source>
</evidence>
<reference evidence="8 9" key="1">
    <citation type="submission" date="2019-02" db="EMBL/GenBank/DDBJ databases">
        <title>Deep-cultivation of Planctomycetes and their phenomic and genomic characterization uncovers novel biology.</title>
        <authorList>
            <person name="Wiegand S."/>
            <person name="Jogler M."/>
            <person name="Boedeker C."/>
            <person name="Pinto D."/>
            <person name="Vollmers J."/>
            <person name="Rivas-Marin E."/>
            <person name="Kohn T."/>
            <person name="Peeters S.H."/>
            <person name="Heuer A."/>
            <person name="Rast P."/>
            <person name="Oberbeckmann S."/>
            <person name="Bunk B."/>
            <person name="Jeske O."/>
            <person name="Meyerdierks A."/>
            <person name="Storesund J.E."/>
            <person name="Kallscheuer N."/>
            <person name="Luecker S."/>
            <person name="Lage O.M."/>
            <person name="Pohl T."/>
            <person name="Merkel B.J."/>
            <person name="Hornburger P."/>
            <person name="Mueller R.-W."/>
            <person name="Bruemmer F."/>
            <person name="Labrenz M."/>
            <person name="Spormann A.M."/>
            <person name="Op Den Camp H."/>
            <person name="Overmann J."/>
            <person name="Amann R."/>
            <person name="Jetten M.S.M."/>
            <person name="Mascher T."/>
            <person name="Medema M.H."/>
            <person name="Devos D.P."/>
            <person name="Kaster A.-K."/>
            <person name="Ovreas L."/>
            <person name="Rohde M."/>
            <person name="Galperin M.Y."/>
            <person name="Jogler C."/>
        </authorList>
    </citation>
    <scope>NUCLEOTIDE SEQUENCE [LARGE SCALE GENOMIC DNA]</scope>
    <source>
        <strain evidence="8 9">Q31b</strain>
    </source>
</reference>
<evidence type="ECO:0000256" key="5">
    <source>
        <dbReference type="PROSITE-ProRule" id="PRU00277"/>
    </source>
</evidence>
<dbReference type="Gene3D" id="3.10.50.40">
    <property type="match status" value="1"/>
</dbReference>
<evidence type="ECO:0000256" key="4">
    <source>
        <dbReference type="ARBA" id="ARBA00023235"/>
    </source>
</evidence>
<evidence type="ECO:0000313" key="8">
    <source>
        <dbReference type="EMBL" id="TWU45513.1"/>
    </source>
</evidence>
<organism evidence="8 9">
    <name type="scientific">Novipirellula aureliae</name>
    <dbReference type="NCBI Taxonomy" id="2527966"/>
    <lineage>
        <taxon>Bacteria</taxon>
        <taxon>Pseudomonadati</taxon>
        <taxon>Planctomycetota</taxon>
        <taxon>Planctomycetia</taxon>
        <taxon>Pirellulales</taxon>
        <taxon>Pirellulaceae</taxon>
        <taxon>Novipirellula</taxon>
    </lineage>
</organism>
<feature type="domain" description="PPIase FKBP-type" evidence="7">
    <location>
        <begin position="150"/>
        <end position="236"/>
    </location>
</feature>
<dbReference type="AlphaFoldDB" id="A0A5C6E794"/>
<dbReference type="InterPro" id="IPR001179">
    <property type="entry name" value="PPIase_FKBP_dom"/>
</dbReference>
<dbReference type="NCBIfam" id="NF008602">
    <property type="entry name" value="PRK11570.1"/>
    <property type="match status" value="1"/>
</dbReference>
<dbReference type="Pfam" id="PF01346">
    <property type="entry name" value="FKBP_N"/>
    <property type="match status" value="1"/>
</dbReference>
<dbReference type="PANTHER" id="PTHR43811">
    <property type="entry name" value="FKBP-TYPE PEPTIDYL-PROLYL CIS-TRANS ISOMERASE FKPA"/>
    <property type="match status" value="1"/>
</dbReference>
<dbReference type="PROSITE" id="PS50059">
    <property type="entry name" value="FKBP_PPIASE"/>
    <property type="match status" value="1"/>
</dbReference>
<dbReference type="InterPro" id="IPR036944">
    <property type="entry name" value="PPIase_FKBP_N_sf"/>
</dbReference>
<dbReference type="InterPro" id="IPR046357">
    <property type="entry name" value="PPIase_dom_sf"/>
</dbReference>
<keyword evidence="3 5" id="KW-0697">Rotamase</keyword>
<dbReference type="GO" id="GO:0006457">
    <property type="term" value="P:protein folding"/>
    <property type="evidence" value="ECO:0007669"/>
    <property type="project" value="InterPro"/>
</dbReference>
<evidence type="ECO:0000256" key="6">
    <source>
        <dbReference type="RuleBase" id="RU003915"/>
    </source>
</evidence>
<dbReference type="SUPFAM" id="SSF54534">
    <property type="entry name" value="FKBP-like"/>
    <property type="match status" value="1"/>
</dbReference>
<dbReference type="Gene3D" id="1.10.287.460">
    <property type="entry name" value="Peptidyl-prolyl cis-trans isomerase, FKBP-type, N-terminal domain"/>
    <property type="match status" value="1"/>
</dbReference>
<dbReference type="EC" id="5.2.1.8" evidence="6"/>
<dbReference type="Proteomes" id="UP000315471">
    <property type="component" value="Unassembled WGS sequence"/>
</dbReference>
<name>A0A5C6E794_9BACT</name>
<gene>
    <name evidence="8" type="primary">fklB</name>
    <name evidence="8" type="ORF">Q31b_06860</name>
</gene>